<protein>
    <submittedName>
        <fullName evidence="4">Rhs family protein</fullName>
    </submittedName>
</protein>
<evidence type="ECO:0000259" key="3">
    <source>
        <dbReference type="Pfam" id="PF25023"/>
    </source>
</evidence>
<dbReference type="AlphaFoldDB" id="A0A401FVL7"/>
<comment type="caution">
    <text evidence="4">The sequence shown here is derived from an EMBL/GenBank/DDBJ whole genome shotgun (WGS) entry which is preliminary data.</text>
</comment>
<accession>A0A401FVL7</accession>
<dbReference type="InterPro" id="IPR050708">
    <property type="entry name" value="T6SS_VgrG/RHS"/>
</dbReference>
<feature type="region of interest" description="Disordered" evidence="2">
    <location>
        <begin position="71"/>
        <end position="101"/>
    </location>
</feature>
<evidence type="ECO:0000313" key="5">
    <source>
        <dbReference type="Proteomes" id="UP000288096"/>
    </source>
</evidence>
<keyword evidence="1" id="KW-0677">Repeat</keyword>
<feature type="region of interest" description="Disordered" evidence="2">
    <location>
        <begin position="1"/>
        <end position="28"/>
    </location>
</feature>
<keyword evidence="5" id="KW-1185">Reference proteome</keyword>
<name>A0A401FVL7_9BACT</name>
<organism evidence="4 5">
    <name type="scientific">Desulfonema ishimotonii</name>
    <dbReference type="NCBI Taxonomy" id="45657"/>
    <lineage>
        <taxon>Bacteria</taxon>
        <taxon>Pseudomonadati</taxon>
        <taxon>Thermodesulfobacteriota</taxon>
        <taxon>Desulfobacteria</taxon>
        <taxon>Desulfobacterales</taxon>
        <taxon>Desulfococcaceae</taxon>
        <taxon>Desulfonema</taxon>
    </lineage>
</organism>
<dbReference type="NCBIfam" id="TIGR01643">
    <property type="entry name" value="YD_repeat_2x"/>
    <property type="match status" value="1"/>
</dbReference>
<reference evidence="5" key="2">
    <citation type="submission" date="2019-01" db="EMBL/GenBank/DDBJ databases">
        <title>Genome sequence of Desulfonema ishimotonii strain Tokyo 01.</title>
        <authorList>
            <person name="Fukui M."/>
        </authorList>
    </citation>
    <scope>NUCLEOTIDE SEQUENCE [LARGE SCALE GENOMIC DNA]</scope>
    <source>
        <strain evidence="5">Tokyo 01</strain>
    </source>
</reference>
<dbReference type="PANTHER" id="PTHR32305">
    <property type="match status" value="1"/>
</dbReference>
<evidence type="ECO:0000256" key="2">
    <source>
        <dbReference type="SAM" id="MobiDB-lite"/>
    </source>
</evidence>
<feature type="compositionally biased region" description="Basic and acidic residues" evidence="2">
    <location>
        <begin position="88"/>
        <end position="100"/>
    </location>
</feature>
<dbReference type="NCBIfam" id="TIGR03696">
    <property type="entry name" value="Rhs_assc_core"/>
    <property type="match status" value="1"/>
</dbReference>
<sequence>MSPEPGKVSPEPGVPRTQYDLGPAGNRLSMTEHTGRVVTYDYDDLYRLTEEEITDPANGNETISYTYDDFGNRLTKTDASGTTGYHYDGNDRLYQEDRPDGTTVSYGYDDNGNTLTKGDGTYTTVYSWDAENRLISVDDGVSVAEYEYDADGIRVSAETDGNVTEYLVDKNRDYAQVLEERDADGNLIVGYVYGDDLIRQVRGGVLSYYQYDGQLSVRQLTDTDGNISDDYVYDAFGVLLEQSDDTVNDYLYTGEQFDSDAGFYYLRARYYSPDGGRFVSSDPWQGTINKPLSLNKYLYCYANPVMNVDPSGKMGLGYIAATLGVHENLQKINTSHKLRQYRQACANLCSIAAKFAKSGNKTYEDVKKILGGKSRFQSHHVFQHAVMRGKKNYRYAIGFAIPLLTKVYGKKSFPSPHYASTEIQKLGGKKRNSRFIAYAALIAAGCRKKDATEITLAAENYNEMMGW</sequence>
<dbReference type="PANTHER" id="PTHR32305:SF17">
    <property type="entry name" value="TRNA NUCLEASE WAPA"/>
    <property type="match status" value="1"/>
</dbReference>
<dbReference type="Pfam" id="PF25023">
    <property type="entry name" value="TEN_YD-shell"/>
    <property type="match status" value="1"/>
</dbReference>
<dbReference type="InterPro" id="IPR022385">
    <property type="entry name" value="Rhs_assc_core"/>
</dbReference>
<gene>
    <name evidence="4" type="ORF">DENIS_1982</name>
</gene>
<evidence type="ECO:0000313" key="4">
    <source>
        <dbReference type="EMBL" id="GBC61022.1"/>
    </source>
</evidence>
<evidence type="ECO:0000256" key="1">
    <source>
        <dbReference type="ARBA" id="ARBA00022737"/>
    </source>
</evidence>
<dbReference type="EMBL" id="BEXT01000001">
    <property type="protein sequence ID" value="GBC61022.1"/>
    <property type="molecule type" value="Genomic_DNA"/>
</dbReference>
<feature type="domain" description="Teneurin-like YD-shell" evidence="3">
    <location>
        <begin position="32"/>
        <end position="304"/>
    </location>
</feature>
<dbReference type="InterPro" id="IPR056823">
    <property type="entry name" value="TEN-like_YD-shell"/>
</dbReference>
<dbReference type="Proteomes" id="UP000288096">
    <property type="component" value="Unassembled WGS sequence"/>
</dbReference>
<proteinExistence type="predicted"/>
<reference evidence="5" key="1">
    <citation type="submission" date="2017-11" db="EMBL/GenBank/DDBJ databases">
        <authorList>
            <person name="Watanabe M."/>
            <person name="Kojima H."/>
        </authorList>
    </citation>
    <scope>NUCLEOTIDE SEQUENCE [LARGE SCALE GENOMIC DNA]</scope>
    <source>
        <strain evidence="5">Tokyo 01</strain>
    </source>
</reference>
<dbReference type="Gene3D" id="2.180.10.10">
    <property type="entry name" value="RHS repeat-associated core"/>
    <property type="match status" value="1"/>
</dbReference>
<dbReference type="InterPro" id="IPR006530">
    <property type="entry name" value="YD"/>
</dbReference>